<dbReference type="EMBL" id="JBHTLQ010000006">
    <property type="protein sequence ID" value="MFD1189760.1"/>
    <property type="molecule type" value="Genomic_DNA"/>
</dbReference>
<dbReference type="RefSeq" id="WP_377352702.1">
    <property type="nucleotide sequence ID" value="NZ_JBHTLQ010000006.1"/>
</dbReference>
<protein>
    <recommendedName>
        <fullName evidence="1">B30.2/SPRY domain-containing protein</fullName>
    </recommendedName>
</protein>
<gene>
    <name evidence="2" type="ORF">ACFQ27_04140</name>
</gene>
<feature type="domain" description="B30.2/SPRY" evidence="1">
    <location>
        <begin position="1"/>
        <end position="177"/>
    </location>
</feature>
<reference evidence="3" key="1">
    <citation type="journal article" date="2019" name="Int. J. Syst. Evol. Microbiol.">
        <title>The Global Catalogue of Microorganisms (GCM) 10K type strain sequencing project: providing services to taxonomists for standard genome sequencing and annotation.</title>
        <authorList>
            <consortium name="The Broad Institute Genomics Platform"/>
            <consortium name="The Broad Institute Genome Sequencing Center for Infectious Disease"/>
            <person name="Wu L."/>
            <person name="Ma J."/>
        </authorList>
    </citation>
    <scope>NUCLEOTIDE SEQUENCE [LARGE SCALE GENOMIC DNA]</scope>
    <source>
        <strain evidence="3">CCUG 55074</strain>
    </source>
</reference>
<dbReference type="PROSITE" id="PS50188">
    <property type="entry name" value="B302_SPRY"/>
    <property type="match status" value="1"/>
</dbReference>
<evidence type="ECO:0000313" key="3">
    <source>
        <dbReference type="Proteomes" id="UP001597216"/>
    </source>
</evidence>
<comment type="caution">
    <text evidence="2">The sequence shown here is derived from an EMBL/GenBank/DDBJ whole genome shotgun (WGS) entry which is preliminary data.</text>
</comment>
<evidence type="ECO:0000313" key="2">
    <source>
        <dbReference type="EMBL" id="MFD1189760.1"/>
    </source>
</evidence>
<sequence>MLMRNRMLLGGYRKPVLMTTGAGPGTITPNTAGYALSGFADTCFAWLDAPKTQGKWYWEVVKQGSHGLFGIADDVATSASYGGYSGANAGIYTTTPSLWADAGWTGASWGGGWSGAAVANGDVLGFALDVDSKTLRIYQNNTLAATLSWTSGPTTLWPLIAFQFGPAAQVNLGPSGCTYAPPAGYTHI</sequence>
<organism evidence="2 3">
    <name type="scientific">Phenylobacterium conjunctum</name>
    <dbReference type="NCBI Taxonomy" id="1298959"/>
    <lineage>
        <taxon>Bacteria</taxon>
        <taxon>Pseudomonadati</taxon>
        <taxon>Pseudomonadota</taxon>
        <taxon>Alphaproteobacteria</taxon>
        <taxon>Caulobacterales</taxon>
        <taxon>Caulobacteraceae</taxon>
        <taxon>Phenylobacterium</taxon>
    </lineage>
</organism>
<evidence type="ECO:0000259" key="1">
    <source>
        <dbReference type="PROSITE" id="PS50188"/>
    </source>
</evidence>
<proteinExistence type="predicted"/>
<dbReference type="InterPro" id="IPR001870">
    <property type="entry name" value="B30.2/SPRY"/>
</dbReference>
<dbReference type="Proteomes" id="UP001597216">
    <property type="component" value="Unassembled WGS sequence"/>
</dbReference>
<dbReference type="InterPro" id="IPR043136">
    <property type="entry name" value="B30.2/SPRY_sf"/>
</dbReference>
<name>A0ABW3SZF8_9CAUL</name>
<keyword evidence="3" id="KW-1185">Reference proteome</keyword>
<dbReference type="Gene3D" id="2.60.120.920">
    <property type="match status" value="1"/>
</dbReference>
<accession>A0ABW3SZF8</accession>
<dbReference type="SUPFAM" id="SSF49899">
    <property type="entry name" value="Concanavalin A-like lectins/glucanases"/>
    <property type="match status" value="1"/>
</dbReference>
<dbReference type="InterPro" id="IPR013320">
    <property type="entry name" value="ConA-like_dom_sf"/>
</dbReference>